<evidence type="ECO:0000256" key="6">
    <source>
        <dbReference type="ARBA" id="ARBA00023136"/>
    </source>
</evidence>
<dbReference type="Proteomes" id="UP000198565">
    <property type="component" value="Unassembled WGS sequence"/>
</dbReference>
<evidence type="ECO:0000313" key="9">
    <source>
        <dbReference type="Proteomes" id="UP000198565"/>
    </source>
</evidence>
<dbReference type="GO" id="GO:0055085">
    <property type="term" value="P:transmembrane transport"/>
    <property type="evidence" value="ECO:0007669"/>
    <property type="project" value="InterPro"/>
</dbReference>
<feature type="transmembrane region" description="Helical" evidence="7">
    <location>
        <begin position="250"/>
        <end position="271"/>
    </location>
</feature>
<feature type="transmembrane region" description="Helical" evidence="7">
    <location>
        <begin position="222"/>
        <end position="244"/>
    </location>
</feature>
<evidence type="ECO:0000256" key="4">
    <source>
        <dbReference type="ARBA" id="ARBA00022692"/>
    </source>
</evidence>
<keyword evidence="3" id="KW-1003">Cell membrane</keyword>
<feature type="transmembrane region" description="Helical" evidence="7">
    <location>
        <begin position="164"/>
        <end position="184"/>
    </location>
</feature>
<feature type="transmembrane region" description="Helical" evidence="7">
    <location>
        <begin position="283"/>
        <end position="302"/>
    </location>
</feature>
<evidence type="ECO:0000313" key="8">
    <source>
        <dbReference type="EMBL" id="SFM43856.1"/>
    </source>
</evidence>
<evidence type="ECO:0000256" key="1">
    <source>
        <dbReference type="ARBA" id="ARBA00004141"/>
    </source>
</evidence>
<feature type="transmembrane region" description="Helical" evidence="7">
    <location>
        <begin position="34"/>
        <end position="55"/>
    </location>
</feature>
<feature type="transmembrane region" description="Helical" evidence="7">
    <location>
        <begin position="131"/>
        <end position="152"/>
    </location>
</feature>
<keyword evidence="2" id="KW-0813">Transport</keyword>
<dbReference type="OrthoDB" id="3238334at2"/>
<dbReference type="AlphaFoldDB" id="A0A1I4QVY1"/>
<evidence type="ECO:0000256" key="5">
    <source>
        <dbReference type="ARBA" id="ARBA00022989"/>
    </source>
</evidence>
<keyword evidence="9" id="KW-1185">Reference proteome</keyword>
<dbReference type="Pfam" id="PF03547">
    <property type="entry name" value="Mem_trans"/>
    <property type="match status" value="1"/>
</dbReference>
<reference evidence="9" key="1">
    <citation type="submission" date="2016-10" db="EMBL/GenBank/DDBJ databases">
        <authorList>
            <person name="Varghese N."/>
            <person name="Submissions S."/>
        </authorList>
    </citation>
    <scope>NUCLEOTIDE SEQUENCE [LARGE SCALE GENOMIC DNA]</scope>
    <source>
        <strain evidence="9">CGMCC 1.4250</strain>
    </source>
</reference>
<accession>A0A1I4QVY1</accession>
<gene>
    <name evidence="8" type="ORF">SAMN04487943_11837</name>
</gene>
<dbReference type="PANTHER" id="PTHR36838:SF3">
    <property type="entry name" value="TRANSPORTER AUXIN EFFLUX CARRIER EC FAMILY"/>
    <property type="match status" value="1"/>
</dbReference>
<comment type="subcellular location">
    <subcellularLocation>
        <location evidence="1">Membrane</location>
        <topology evidence="1">Multi-pass membrane protein</topology>
    </subcellularLocation>
</comment>
<evidence type="ECO:0000256" key="2">
    <source>
        <dbReference type="ARBA" id="ARBA00022448"/>
    </source>
</evidence>
<dbReference type="InterPro" id="IPR004776">
    <property type="entry name" value="Mem_transp_PIN-like"/>
</dbReference>
<evidence type="ECO:0008006" key="10">
    <source>
        <dbReference type="Google" id="ProtNLM"/>
    </source>
</evidence>
<feature type="transmembrane region" description="Helical" evidence="7">
    <location>
        <begin position="6"/>
        <end position="22"/>
    </location>
</feature>
<keyword evidence="4 7" id="KW-0812">Transmembrane</keyword>
<evidence type="ECO:0000256" key="3">
    <source>
        <dbReference type="ARBA" id="ARBA00022475"/>
    </source>
</evidence>
<protein>
    <recommendedName>
        <fullName evidence="10">Malonate transporter</fullName>
    </recommendedName>
</protein>
<dbReference type="EMBL" id="FOTR01000018">
    <property type="protein sequence ID" value="SFM43856.1"/>
    <property type="molecule type" value="Genomic_DNA"/>
</dbReference>
<dbReference type="STRING" id="334253.SAMN04487943_11837"/>
<feature type="transmembrane region" description="Helical" evidence="7">
    <location>
        <begin position="190"/>
        <end position="210"/>
    </location>
</feature>
<evidence type="ECO:0000256" key="7">
    <source>
        <dbReference type="SAM" id="Phobius"/>
    </source>
</evidence>
<keyword evidence="5 7" id="KW-1133">Transmembrane helix</keyword>
<organism evidence="8 9">
    <name type="scientific">Gracilibacillus orientalis</name>
    <dbReference type="NCBI Taxonomy" id="334253"/>
    <lineage>
        <taxon>Bacteria</taxon>
        <taxon>Bacillati</taxon>
        <taxon>Bacillota</taxon>
        <taxon>Bacilli</taxon>
        <taxon>Bacillales</taxon>
        <taxon>Bacillaceae</taxon>
        <taxon>Gracilibacillus</taxon>
    </lineage>
</organism>
<keyword evidence="6 7" id="KW-0472">Membrane</keyword>
<dbReference type="RefSeq" id="WP_091486310.1">
    <property type="nucleotide sequence ID" value="NZ_FOTR01000018.1"/>
</dbReference>
<feature type="transmembrane region" description="Helical" evidence="7">
    <location>
        <begin position="61"/>
        <end position="82"/>
    </location>
</feature>
<name>A0A1I4QVY1_9BACI</name>
<sequence>MSGFNEQFIISIVIIAIGYLLKRFNLVKEKDGEGIARIVFNLTLPCLIIVTFSDIEFTFSLFYLIIIAFIYGVINAVIALMVFRNHTKDIKGMFGMMVPGLNIGLFAYPLVEGLFGFEGLKYFGMFDVGNAFIVFGLSYIIAGVYAGSAGMLETRSIIVKLSKSIPLQTYLIMCLLNIIGFQLPDVVVEVSSVISVANMPLSLLLLGLYLNFSFAKGYGKLLAKFLFTKYGIGLITGFACYLWLPVEEMFKFTLLIGFILPTPASVLPYALMFGYNQRLVGTASNITMIISFVLIWLIVNLIV</sequence>
<dbReference type="PANTHER" id="PTHR36838">
    <property type="entry name" value="AUXIN EFFLUX CARRIER FAMILY PROTEIN"/>
    <property type="match status" value="1"/>
</dbReference>
<dbReference type="GO" id="GO:0016020">
    <property type="term" value="C:membrane"/>
    <property type="evidence" value="ECO:0007669"/>
    <property type="project" value="UniProtKB-SubCell"/>
</dbReference>
<feature type="transmembrane region" description="Helical" evidence="7">
    <location>
        <begin position="94"/>
        <end position="111"/>
    </location>
</feature>
<proteinExistence type="predicted"/>